<comment type="subcellular location">
    <subcellularLocation>
        <location evidence="4">Nucleus</location>
    </subcellularLocation>
</comment>
<dbReference type="InterPro" id="IPR008422">
    <property type="entry name" value="KN_HD"/>
</dbReference>
<evidence type="ECO:0000256" key="4">
    <source>
        <dbReference type="PROSITE-ProRule" id="PRU00108"/>
    </source>
</evidence>
<feature type="compositionally biased region" description="Basic and acidic residues" evidence="5">
    <location>
        <begin position="381"/>
        <end position="390"/>
    </location>
</feature>
<feature type="compositionally biased region" description="Basic and acidic residues" evidence="5">
    <location>
        <begin position="203"/>
        <end position="214"/>
    </location>
</feature>
<keyword evidence="1 4" id="KW-0238">DNA-binding</keyword>
<keyword evidence="2 4" id="KW-0371">Homeobox</keyword>
<feature type="region of interest" description="Disordered" evidence="5">
    <location>
        <begin position="201"/>
        <end position="224"/>
    </location>
</feature>
<keyword evidence="3 4" id="KW-0539">Nucleus</keyword>
<comment type="caution">
    <text evidence="7">The sequence shown here is derived from an EMBL/GenBank/DDBJ whole genome shotgun (WGS) entry which is preliminary data.</text>
</comment>
<dbReference type="GO" id="GO:0005634">
    <property type="term" value="C:nucleus"/>
    <property type="evidence" value="ECO:0007669"/>
    <property type="project" value="UniProtKB-SubCell"/>
</dbReference>
<feature type="compositionally biased region" description="Polar residues" evidence="5">
    <location>
        <begin position="122"/>
        <end position="166"/>
    </location>
</feature>
<dbReference type="SMART" id="SM00389">
    <property type="entry name" value="HOX"/>
    <property type="match status" value="1"/>
</dbReference>
<keyword evidence="8" id="KW-1185">Reference proteome</keyword>
<dbReference type="RefSeq" id="XP_068348596.1">
    <property type="nucleotide sequence ID" value="XM_068512058.1"/>
</dbReference>
<dbReference type="GO" id="GO:0003677">
    <property type="term" value="F:DNA binding"/>
    <property type="evidence" value="ECO:0007669"/>
    <property type="project" value="UniProtKB-UniRule"/>
</dbReference>
<evidence type="ECO:0000259" key="6">
    <source>
        <dbReference type="PROSITE" id="PS50071"/>
    </source>
</evidence>
<evidence type="ECO:0000313" key="7">
    <source>
        <dbReference type="EMBL" id="OHS95459.1"/>
    </source>
</evidence>
<dbReference type="Pfam" id="PF05920">
    <property type="entry name" value="Homeobox_KN"/>
    <property type="match status" value="1"/>
</dbReference>
<dbReference type="VEuPathDB" id="TrichDB:TRFO_38468"/>
<dbReference type="GeneID" id="94846762"/>
<evidence type="ECO:0000256" key="5">
    <source>
        <dbReference type="SAM" id="MobiDB-lite"/>
    </source>
</evidence>
<feature type="compositionally biased region" description="Basic and acidic residues" evidence="5">
    <location>
        <begin position="364"/>
        <end position="374"/>
    </location>
</feature>
<feature type="DNA-binding region" description="Homeobox" evidence="4">
    <location>
        <begin position="216"/>
        <end position="278"/>
    </location>
</feature>
<dbReference type="Gene3D" id="1.10.10.60">
    <property type="entry name" value="Homeodomain-like"/>
    <property type="match status" value="1"/>
</dbReference>
<evidence type="ECO:0000256" key="1">
    <source>
        <dbReference type="ARBA" id="ARBA00023125"/>
    </source>
</evidence>
<sequence length="401" mass="46113">MKSNLHHKKGKNKPTSSVMRNRYMAFHEQYLYEVGFEVEKNDLDKASPIKKTPSVCAVWPRPRFILQINGSLLNSQADKHMNTNLLQSLAQPFIQRSKQPSRNKSRQVSFDNNPPEHDISTIPINTIPENSTIPTQSQPITNSNLPTNPVSNQVSSTTSNPPSSIQQPLVLQLPANYSQLALKMATNQGIPLSIQQHIKKPFQQKDNEHSENSGKKGKTRSNFTPQQRQLLEKFFYDHLDHPYAERYDLEMLERQTNLSRKQIRVFMTNARMRKFNTAKTPMMKLYKKRVATIPSQVGHQIQRMINHPIPPQINTKITPNLISPAILTMNQQIPGQINSESNIEQNNNNNIEAPENIQPQQQLDRQESDEQQKMEEEENNEHESNREHNSSESTTEDDTET</sequence>
<evidence type="ECO:0000256" key="2">
    <source>
        <dbReference type="ARBA" id="ARBA00023155"/>
    </source>
</evidence>
<name>A0A1J4JCS0_9EUKA</name>
<feature type="compositionally biased region" description="Low complexity" evidence="5">
    <location>
        <begin position="339"/>
        <end position="359"/>
    </location>
</feature>
<dbReference type="SUPFAM" id="SSF46689">
    <property type="entry name" value="Homeodomain-like"/>
    <property type="match status" value="1"/>
</dbReference>
<gene>
    <name evidence="7" type="ORF">TRFO_38468</name>
</gene>
<dbReference type="GO" id="GO:0006355">
    <property type="term" value="P:regulation of DNA-templated transcription"/>
    <property type="evidence" value="ECO:0007669"/>
    <property type="project" value="InterPro"/>
</dbReference>
<dbReference type="CDD" id="cd00086">
    <property type="entry name" value="homeodomain"/>
    <property type="match status" value="1"/>
</dbReference>
<reference evidence="7" key="1">
    <citation type="submission" date="2016-10" db="EMBL/GenBank/DDBJ databases">
        <authorList>
            <person name="Benchimol M."/>
            <person name="Almeida L.G."/>
            <person name="Vasconcelos A.T."/>
            <person name="Perreira-Neves A."/>
            <person name="Rosa I.A."/>
            <person name="Tasca T."/>
            <person name="Bogo M.R."/>
            <person name="de Souza W."/>
        </authorList>
    </citation>
    <scope>NUCLEOTIDE SEQUENCE [LARGE SCALE GENOMIC DNA]</scope>
    <source>
        <strain evidence="7">K</strain>
    </source>
</reference>
<dbReference type="InterPro" id="IPR009057">
    <property type="entry name" value="Homeodomain-like_sf"/>
</dbReference>
<feature type="domain" description="Homeobox" evidence="6">
    <location>
        <begin position="214"/>
        <end position="277"/>
    </location>
</feature>
<accession>A0A1J4JCS0</accession>
<dbReference type="OrthoDB" id="10056939at2759"/>
<dbReference type="AlphaFoldDB" id="A0A1J4JCS0"/>
<dbReference type="EMBL" id="MLAK01001245">
    <property type="protein sequence ID" value="OHS95459.1"/>
    <property type="molecule type" value="Genomic_DNA"/>
</dbReference>
<proteinExistence type="predicted"/>
<protein>
    <recommendedName>
        <fullName evidence="6">Homeobox domain-containing protein</fullName>
    </recommendedName>
</protein>
<evidence type="ECO:0000313" key="8">
    <source>
        <dbReference type="Proteomes" id="UP000179807"/>
    </source>
</evidence>
<dbReference type="PROSITE" id="PS50071">
    <property type="entry name" value="HOMEOBOX_2"/>
    <property type="match status" value="1"/>
</dbReference>
<feature type="region of interest" description="Disordered" evidence="5">
    <location>
        <begin position="96"/>
        <end position="166"/>
    </location>
</feature>
<evidence type="ECO:0000256" key="3">
    <source>
        <dbReference type="ARBA" id="ARBA00023242"/>
    </source>
</evidence>
<feature type="region of interest" description="Disordered" evidence="5">
    <location>
        <begin position="339"/>
        <end position="401"/>
    </location>
</feature>
<dbReference type="InterPro" id="IPR001356">
    <property type="entry name" value="HD"/>
</dbReference>
<organism evidence="7 8">
    <name type="scientific">Tritrichomonas foetus</name>
    <dbReference type="NCBI Taxonomy" id="1144522"/>
    <lineage>
        <taxon>Eukaryota</taxon>
        <taxon>Metamonada</taxon>
        <taxon>Parabasalia</taxon>
        <taxon>Tritrichomonadida</taxon>
        <taxon>Tritrichomonadidae</taxon>
        <taxon>Tritrichomonas</taxon>
    </lineage>
</organism>
<dbReference type="Proteomes" id="UP000179807">
    <property type="component" value="Unassembled WGS sequence"/>
</dbReference>